<keyword evidence="3" id="KW-1185">Reference proteome</keyword>
<feature type="chain" id="PRO_5046082793" evidence="1">
    <location>
        <begin position="27"/>
        <end position="166"/>
    </location>
</feature>
<organism evidence="2 3">
    <name type="scientific">Streptodolium elevatio</name>
    <dbReference type="NCBI Taxonomy" id="3157996"/>
    <lineage>
        <taxon>Bacteria</taxon>
        <taxon>Bacillati</taxon>
        <taxon>Actinomycetota</taxon>
        <taxon>Actinomycetes</taxon>
        <taxon>Kitasatosporales</taxon>
        <taxon>Streptomycetaceae</taxon>
        <taxon>Streptodolium</taxon>
    </lineage>
</organism>
<accession>A0ABV3DF10</accession>
<evidence type="ECO:0000313" key="3">
    <source>
        <dbReference type="Proteomes" id="UP001551482"/>
    </source>
</evidence>
<proteinExistence type="predicted"/>
<comment type="caution">
    <text evidence="2">The sequence shown here is derived from an EMBL/GenBank/DDBJ whole genome shotgun (WGS) entry which is preliminary data.</text>
</comment>
<protein>
    <submittedName>
        <fullName evidence="2">Uncharacterized protein</fullName>
    </submittedName>
</protein>
<gene>
    <name evidence="2" type="ORF">AB0C36_09965</name>
</gene>
<dbReference type="EMBL" id="JBEZFP010000018">
    <property type="protein sequence ID" value="MEU8133822.1"/>
    <property type="molecule type" value="Genomic_DNA"/>
</dbReference>
<dbReference type="Proteomes" id="UP001551482">
    <property type="component" value="Unassembled WGS sequence"/>
</dbReference>
<sequence>MNSRRILSISAATILGASLLSGTAVAESAGAPAGAKEHCLVNLDNRKTTCFATYQEVLDFASRGAGSVNARTAATLLNTAVATLWGGYSSGTTPSATLWSQAGCGYDADNVPSTINDKASSVTVTGGCRVNLWQHSGQGGNFEVHYGGFSTLVYDNQISSWESYPG</sequence>
<dbReference type="Gene3D" id="2.60.20.10">
    <property type="entry name" value="Crystallins"/>
    <property type="match status" value="1"/>
</dbReference>
<feature type="signal peptide" evidence="1">
    <location>
        <begin position="1"/>
        <end position="26"/>
    </location>
</feature>
<name>A0ABV3DF10_9ACTN</name>
<evidence type="ECO:0000256" key="1">
    <source>
        <dbReference type="SAM" id="SignalP"/>
    </source>
</evidence>
<reference evidence="2 3" key="1">
    <citation type="submission" date="2024-06" db="EMBL/GenBank/DDBJ databases">
        <title>The Natural Products Discovery Center: Release of the First 8490 Sequenced Strains for Exploring Actinobacteria Biosynthetic Diversity.</title>
        <authorList>
            <person name="Kalkreuter E."/>
            <person name="Kautsar S.A."/>
            <person name="Yang D."/>
            <person name="Bader C.D."/>
            <person name="Teijaro C.N."/>
            <person name="Fluegel L."/>
            <person name="Davis C.M."/>
            <person name="Simpson J.R."/>
            <person name="Lauterbach L."/>
            <person name="Steele A.D."/>
            <person name="Gui C."/>
            <person name="Meng S."/>
            <person name="Li G."/>
            <person name="Viehrig K."/>
            <person name="Ye F."/>
            <person name="Su P."/>
            <person name="Kiefer A.F."/>
            <person name="Nichols A."/>
            <person name="Cepeda A.J."/>
            <person name="Yan W."/>
            <person name="Fan B."/>
            <person name="Jiang Y."/>
            <person name="Adhikari A."/>
            <person name="Zheng C.-J."/>
            <person name="Schuster L."/>
            <person name="Cowan T.M."/>
            <person name="Smanski M.J."/>
            <person name="Chevrette M.G."/>
            <person name="De Carvalho L.P.S."/>
            <person name="Shen B."/>
        </authorList>
    </citation>
    <scope>NUCLEOTIDE SEQUENCE [LARGE SCALE GENOMIC DNA]</scope>
    <source>
        <strain evidence="2 3">NPDC048946</strain>
    </source>
</reference>
<evidence type="ECO:0000313" key="2">
    <source>
        <dbReference type="EMBL" id="MEU8133822.1"/>
    </source>
</evidence>
<keyword evidence="1" id="KW-0732">Signal</keyword>
<dbReference type="RefSeq" id="WP_358351942.1">
    <property type="nucleotide sequence ID" value="NZ_JBEZFP010000018.1"/>
</dbReference>